<evidence type="ECO:0000313" key="2">
    <source>
        <dbReference type="Proteomes" id="UP001495910"/>
    </source>
</evidence>
<evidence type="ECO:0000313" key="1">
    <source>
        <dbReference type="EMBL" id="MEM4987831.1"/>
    </source>
</evidence>
<reference evidence="1 2" key="1">
    <citation type="submission" date="2024-02" db="EMBL/GenBank/DDBJ databases">
        <title>Draft genome sequence of Collimonas sp. strain H4R21, an effective mineral-weathering bacterial strain isolated from the beech rhizosphere.</title>
        <authorList>
            <person name="Morin E."/>
            <person name="Uroz S."/>
            <person name="Leveau J.H.J."/>
            <person name="Kumar R."/>
            <person name="Rey M.W."/>
            <person name="Pham J."/>
        </authorList>
    </citation>
    <scope>NUCLEOTIDE SEQUENCE [LARGE SCALE GENOMIC DNA]</scope>
    <source>
        <strain evidence="1 2">H4R21</strain>
    </source>
</reference>
<dbReference type="EMBL" id="JBANDC010000006">
    <property type="protein sequence ID" value="MEM4987831.1"/>
    <property type="molecule type" value="Genomic_DNA"/>
</dbReference>
<sequence>MSQTGYWHFVVHLIISGIFENEEIVGGRKSGAINAAAGAVIISLE</sequence>
<proteinExistence type="predicted"/>
<dbReference type="Proteomes" id="UP001495910">
    <property type="component" value="Unassembled WGS sequence"/>
</dbReference>
<dbReference type="RefSeq" id="WP_342829346.1">
    <property type="nucleotide sequence ID" value="NZ_JBANDC010000006.1"/>
</dbReference>
<name>A0ABU9PV20_9BURK</name>
<keyword evidence="2" id="KW-1185">Reference proteome</keyword>
<accession>A0ABU9PV20</accession>
<gene>
    <name evidence="1" type="ORF">V8G57_10575</name>
</gene>
<comment type="caution">
    <text evidence="1">The sequence shown here is derived from an EMBL/GenBank/DDBJ whole genome shotgun (WGS) entry which is preliminary data.</text>
</comment>
<organism evidence="1 2">
    <name type="scientific">Collimonas rhizosphaerae</name>
    <dbReference type="NCBI Taxonomy" id="3126357"/>
    <lineage>
        <taxon>Bacteria</taxon>
        <taxon>Pseudomonadati</taxon>
        <taxon>Pseudomonadota</taxon>
        <taxon>Betaproteobacteria</taxon>
        <taxon>Burkholderiales</taxon>
        <taxon>Oxalobacteraceae</taxon>
        <taxon>Collimonas</taxon>
    </lineage>
</organism>
<protein>
    <submittedName>
        <fullName evidence="1">Uncharacterized protein</fullName>
    </submittedName>
</protein>